<feature type="compositionally biased region" description="Low complexity" evidence="1">
    <location>
        <begin position="341"/>
        <end position="358"/>
    </location>
</feature>
<feature type="region of interest" description="Disordered" evidence="1">
    <location>
        <begin position="331"/>
        <end position="382"/>
    </location>
</feature>
<evidence type="ECO:0000256" key="2">
    <source>
        <dbReference type="SAM" id="Phobius"/>
    </source>
</evidence>
<dbReference type="EMBL" id="JACOFT010000005">
    <property type="protein sequence ID" value="MBC3812490.1"/>
    <property type="molecule type" value="Genomic_DNA"/>
</dbReference>
<dbReference type="Proteomes" id="UP000637632">
    <property type="component" value="Unassembled WGS sequence"/>
</dbReference>
<dbReference type="InterPro" id="IPR000488">
    <property type="entry name" value="Death_dom"/>
</dbReference>
<keyword evidence="2" id="KW-1133">Transmembrane helix</keyword>
<sequence>MTTSLQAKGVPSHKTQAFVQLHLHRLAPFAGSGVYACRSGDWVHLWFWENRKVRDICEKHGLDISNMQFAPESVCFPKRKDGAVLIQCQQGVEAQLWHQGLLVDSAWWPERVSDDEWQTWRPGSAAVTGARAQIASWPEQVPAHVQLAESGLNDPTYRLAEPWGRNLLGVQWWHALKNFRGDVLAVVAVVVLASYGAYLGAQWWSIESQLKVTDQEIDSLSAKVEPINTARSKAMSLQQWTTKLAALRSRDEVRELLKNLRPLLQKQDAALREFEYQDGEVRLMLVPVNTELNIVGVTQDLESMKLLNSIRLLPDSDARLMKISAKIAPKVVKPESSANGAPETKTPATPAALASPKTAEQKKTGQMDSSVIPRSGKREKGE</sequence>
<comment type="caution">
    <text evidence="4">The sequence shown here is derived from an EMBL/GenBank/DDBJ whole genome shotgun (WGS) entry which is preliminary data.</text>
</comment>
<organism evidence="4 5">
    <name type="scientific">Undibacterium aquatile</name>
    <dbReference type="NCBI Taxonomy" id="1537398"/>
    <lineage>
        <taxon>Bacteria</taxon>
        <taxon>Pseudomonadati</taxon>
        <taxon>Pseudomonadota</taxon>
        <taxon>Betaproteobacteria</taxon>
        <taxon>Burkholderiales</taxon>
        <taxon>Oxalobacteraceae</taxon>
        <taxon>Undibacterium</taxon>
    </lineage>
</organism>
<reference evidence="4 5" key="1">
    <citation type="submission" date="2020-08" db="EMBL/GenBank/DDBJ databases">
        <title>Novel species isolated from subtropical streams in China.</title>
        <authorList>
            <person name="Lu H."/>
        </authorList>
    </citation>
    <scope>NUCLEOTIDE SEQUENCE [LARGE SCALE GENOMIC DNA]</scope>
    <source>
        <strain evidence="4 5">CCTCC AB 2015119</strain>
    </source>
</reference>
<keyword evidence="5" id="KW-1185">Reference proteome</keyword>
<evidence type="ECO:0000259" key="3">
    <source>
        <dbReference type="PROSITE" id="PS50017"/>
    </source>
</evidence>
<name>A0ABR6XIB4_9BURK</name>
<evidence type="ECO:0000313" key="4">
    <source>
        <dbReference type="EMBL" id="MBC3812490.1"/>
    </source>
</evidence>
<dbReference type="RefSeq" id="WP_190480287.1">
    <property type="nucleotide sequence ID" value="NZ_JACOFT010000005.1"/>
</dbReference>
<keyword evidence="2" id="KW-0812">Transmembrane</keyword>
<evidence type="ECO:0000256" key="1">
    <source>
        <dbReference type="SAM" id="MobiDB-lite"/>
    </source>
</evidence>
<dbReference type="PROSITE" id="PS50017">
    <property type="entry name" value="DEATH_DOMAIN"/>
    <property type="match status" value="1"/>
</dbReference>
<protein>
    <recommendedName>
        <fullName evidence="3">Death domain-containing protein</fullName>
    </recommendedName>
</protein>
<gene>
    <name evidence="4" type="ORF">H8K26_13670</name>
</gene>
<evidence type="ECO:0000313" key="5">
    <source>
        <dbReference type="Proteomes" id="UP000637632"/>
    </source>
</evidence>
<accession>A0ABR6XIB4</accession>
<proteinExistence type="predicted"/>
<feature type="domain" description="Death" evidence="3">
    <location>
        <begin position="188"/>
        <end position="263"/>
    </location>
</feature>
<feature type="transmembrane region" description="Helical" evidence="2">
    <location>
        <begin position="183"/>
        <end position="204"/>
    </location>
</feature>
<keyword evidence="2" id="KW-0472">Membrane</keyword>